<reference evidence="14" key="1">
    <citation type="submission" date="2023-04" db="EMBL/GenBank/DDBJ databases">
        <title>Chromosome-level genome of Chaenocephalus aceratus.</title>
        <authorList>
            <person name="Park H."/>
        </authorList>
    </citation>
    <scope>NUCLEOTIDE SEQUENCE</scope>
    <source>
        <strain evidence="14">DE</strain>
        <tissue evidence="14">Muscle</tissue>
    </source>
</reference>
<dbReference type="SUPFAM" id="SSF49842">
    <property type="entry name" value="TNF-like"/>
    <property type="match status" value="1"/>
</dbReference>
<evidence type="ECO:0000256" key="10">
    <source>
        <dbReference type="ARBA" id="ARBA00023278"/>
    </source>
</evidence>
<feature type="chain" id="PRO_5042037597" evidence="12">
    <location>
        <begin position="21"/>
        <end position="257"/>
    </location>
</feature>
<feature type="signal peptide" evidence="12">
    <location>
        <begin position="1"/>
        <end position="20"/>
    </location>
</feature>
<dbReference type="GO" id="GO:0045087">
    <property type="term" value="P:innate immune response"/>
    <property type="evidence" value="ECO:0007669"/>
    <property type="project" value="UniProtKB-KW"/>
</dbReference>
<keyword evidence="7" id="KW-0180">Complement pathway</keyword>
<dbReference type="Proteomes" id="UP001228049">
    <property type="component" value="Unassembled WGS sequence"/>
</dbReference>
<dbReference type="InterPro" id="IPR001073">
    <property type="entry name" value="C1q_dom"/>
</dbReference>
<dbReference type="EMBL" id="JASDAP010000006">
    <property type="protein sequence ID" value="KAK1900799.1"/>
    <property type="molecule type" value="Genomic_DNA"/>
</dbReference>
<dbReference type="Gene3D" id="2.60.120.40">
    <property type="match status" value="1"/>
</dbReference>
<keyword evidence="12" id="KW-0732">Signal</keyword>
<name>A0AAD9FGD8_DISEL</name>
<dbReference type="PRINTS" id="PR00007">
    <property type="entry name" value="COMPLEMNTC1Q"/>
</dbReference>
<evidence type="ECO:0000256" key="9">
    <source>
        <dbReference type="ARBA" id="ARBA00023180"/>
    </source>
</evidence>
<evidence type="ECO:0000313" key="14">
    <source>
        <dbReference type="EMBL" id="KAK1900799.1"/>
    </source>
</evidence>
<dbReference type="AlphaFoldDB" id="A0AAD9FGD8"/>
<keyword evidence="9" id="KW-0325">Glycoprotein</keyword>
<evidence type="ECO:0000256" key="8">
    <source>
        <dbReference type="ARBA" id="ARBA00023157"/>
    </source>
</evidence>
<evidence type="ECO:0000256" key="2">
    <source>
        <dbReference type="ARBA" id="ARBA00022525"/>
    </source>
</evidence>
<dbReference type="GO" id="GO:0005581">
    <property type="term" value="C:collagen trimer"/>
    <property type="evidence" value="ECO:0007669"/>
    <property type="project" value="UniProtKB-KW"/>
</dbReference>
<feature type="region of interest" description="Disordered" evidence="11">
    <location>
        <begin position="73"/>
        <end position="107"/>
    </location>
</feature>
<evidence type="ECO:0000256" key="5">
    <source>
        <dbReference type="ARBA" id="ARBA00022737"/>
    </source>
</evidence>
<dbReference type="InterPro" id="IPR008983">
    <property type="entry name" value="Tumour_necrosis_fac-like_dom"/>
</dbReference>
<dbReference type="PROSITE" id="PS50871">
    <property type="entry name" value="C1Q"/>
    <property type="match status" value="1"/>
</dbReference>
<sequence length="257" mass="27280">MGGYYGLVFLVVFTLIPARCDESCGGRDGLAGEAGAPGRDGYPGAKGEKGETALMLEGPVDEAVLRRLKGEAGGRGQQGFMGPKGYQGNLGAAGQPGEPGRPGAEGKGIISGGQGAQMARSAFSAIRTHNTYPGFGKPITYGRTVVNTPESDNKDFNAATGHFTCRVPGVYYFTFHSMAKVSMCLNIVSQALTNSLGFCDYNRNSDQVLSGGVVLQLTAGQKVWLESFRDLQRANELRDSQDKQIIFSGFLLFSNLE</sequence>
<keyword evidence="8" id="KW-1015">Disulfide bond</keyword>
<evidence type="ECO:0000256" key="4">
    <source>
        <dbReference type="ARBA" id="ARBA00022588"/>
    </source>
</evidence>
<protein>
    <submittedName>
        <fullName evidence="14">Complement C1q subcomponent subunit A</fullName>
    </submittedName>
</protein>
<dbReference type="InterPro" id="IPR050392">
    <property type="entry name" value="Collagen/C1q_domain"/>
</dbReference>
<keyword evidence="15" id="KW-1185">Reference proteome</keyword>
<keyword evidence="10" id="KW-0379">Hydroxylation</keyword>
<evidence type="ECO:0000256" key="7">
    <source>
        <dbReference type="ARBA" id="ARBA00022875"/>
    </source>
</evidence>
<dbReference type="SMART" id="SM00110">
    <property type="entry name" value="C1Q"/>
    <property type="match status" value="1"/>
</dbReference>
<accession>A0AAD9FGD8</accession>
<comment type="subcellular location">
    <subcellularLocation>
        <location evidence="1">Secreted</location>
        <location evidence="1">Extracellular space</location>
        <location evidence="1">Extracellular matrix</location>
    </subcellularLocation>
</comment>
<dbReference type="PANTHER" id="PTHR15427">
    <property type="entry name" value="EMILIN ELASTIN MICROFIBRIL INTERFACE-LOCATED PROTEIN ELASTIN MICROFIBRIL INTERFACER"/>
    <property type="match status" value="1"/>
</dbReference>
<dbReference type="PANTHER" id="PTHR15427:SF26">
    <property type="entry name" value="COMPLEMENT C1Q SUBCOMPONENT SUBUNIT A"/>
    <property type="match status" value="1"/>
</dbReference>
<keyword evidence="6" id="KW-0391">Immunity</keyword>
<keyword evidence="4" id="KW-0399">Innate immunity</keyword>
<evidence type="ECO:0000256" key="1">
    <source>
        <dbReference type="ARBA" id="ARBA00004498"/>
    </source>
</evidence>
<gene>
    <name evidence="14" type="ORF">KUDE01_003774</name>
</gene>
<keyword evidence="3" id="KW-0272">Extracellular matrix</keyword>
<keyword evidence="5" id="KW-0677">Repeat</keyword>
<evidence type="ECO:0000256" key="12">
    <source>
        <dbReference type="SAM" id="SignalP"/>
    </source>
</evidence>
<evidence type="ECO:0000256" key="3">
    <source>
        <dbReference type="ARBA" id="ARBA00022530"/>
    </source>
</evidence>
<organism evidence="14 15">
    <name type="scientific">Dissostichus eleginoides</name>
    <name type="common">Patagonian toothfish</name>
    <name type="synonym">Dissostichus amissus</name>
    <dbReference type="NCBI Taxonomy" id="100907"/>
    <lineage>
        <taxon>Eukaryota</taxon>
        <taxon>Metazoa</taxon>
        <taxon>Chordata</taxon>
        <taxon>Craniata</taxon>
        <taxon>Vertebrata</taxon>
        <taxon>Euteleostomi</taxon>
        <taxon>Actinopterygii</taxon>
        <taxon>Neopterygii</taxon>
        <taxon>Teleostei</taxon>
        <taxon>Neoteleostei</taxon>
        <taxon>Acanthomorphata</taxon>
        <taxon>Eupercaria</taxon>
        <taxon>Perciformes</taxon>
        <taxon>Notothenioidei</taxon>
        <taxon>Nototheniidae</taxon>
        <taxon>Dissostichus</taxon>
    </lineage>
</organism>
<feature type="domain" description="C1q" evidence="13">
    <location>
        <begin position="116"/>
        <end position="257"/>
    </location>
</feature>
<comment type="caution">
    <text evidence="14">The sequence shown here is derived from an EMBL/GenBank/DDBJ whole genome shotgun (WGS) entry which is preliminary data.</text>
</comment>
<evidence type="ECO:0000313" key="15">
    <source>
        <dbReference type="Proteomes" id="UP001228049"/>
    </source>
</evidence>
<dbReference type="Pfam" id="PF00386">
    <property type="entry name" value="C1q"/>
    <property type="match status" value="1"/>
</dbReference>
<evidence type="ECO:0000256" key="11">
    <source>
        <dbReference type="SAM" id="MobiDB-lite"/>
    </source>
</evidence>
<dbReference type="GO" id="GO:0006958">
    <property type="term" value="P:complement activation, classical pathway"/>
    <property type="evidence" value="ECO:0007669"/>
    <property type="project" value="UniProtKB-KW"/>
</dbReference>
<keyword evidence="2" id="KW-0964">Secreted</keyword>
<evidence type="ECO:0000259" key="13">
    <source>
        <dbReference type="PROSITE" id="PS50871"/>
    </source>
</evidence>
<evidence type="ECO:0000256" key="6">
    <source>
        <dbReference type="ARBA" id="ARBA00022859"/>
    </source>
</evidence>
<proteinExistence type="predicted"/>